<dbReference type="SUPFAM" id="SSF51182">
    <property type="entry name" value="RmlC-like cupins"/>
    <property type="match status" value="1"/>
</dbReference>
<protein>
    <recommendedName>
        <fullName evidence="1">Cupin type-2 domain-containing protein</fullName>
    </recommendedName>
</protein>
<dbReference type="EMBL" id="CP001814">
    <property type="protein sequence ID" value="ACZ89708.1"/>
    <property type="molecule type" value="Genomic_DNA"/>
</dbReference>
<dbReference type="PANTHER" id="PTHR36440:SF1">
    <property type="entry name" value="PUTATIVE (AFU_ORTHOLOGUE AFUA_8G07350)-RELATED"/>
    <property type="match status" value="1"/>
</dbReference>
<dbReference type="Proteomes" id="UP000002029">
    <property type="component" value="Chromosome"/>
</dbReference>
<dbReference type="eggNOG" id="COG0662">
    <property type="taxonomic scope" value="Bacteria"/>
</dbReference>
<dbReference type="InterPro" id="IPR053146">
    <property type="entry name" value="QDO-like"/>
</dbReference>
<dbReference type="InterPro" id="IPR013096">
    <property type="entry name" value="Cupin_2"/>
</dbReference>
<dbReference type="RefSeq" id="WP_012893438.1">
    <property type="nucleotide sequence ID" value="NC_013595.1"/>
</dbReference>
<name>D2B8V2_STRRD</name>
<dbReference type="AlphaFoldDB" id="D2B8V2"/>
<dbReference type="InterPro" id="IPR011051">
    <property type="entry name" value="RmlC_Cupin_sf"/>
</dbReference>
<dbReference type="PANTHER" id="PTHR36440">
    <property type="entry name" value="PUTATIVE (AFU_ORTHOLOGUE AFUA_8G07350)-RELATED"/>
    <property type="match status" value="1"/>
</dbReference>
<gene>
    <name evidence="2" type="ordered locus">Sros_7008</name>
</gene>
<evidence type="ECO:0000259" key="1">
    <source>
        <dbReference type="Pfam" id="PF07883"/>
    </source>
</evidence>
<feature type="domain" description="Cupin type-2" evidence="1">
    <location>
        <begin position="48"/>
        <end position="112"/>
    </location>
</feature>
<reference evidence="2 3" key="1">
    <citation type="journal article" date="2010" name="Stand. Genomic Sci.">
        <title>Complete genome sequence of Streptosporangium roseum type strain (NI 9100).</title>
        <authorList>
            <person name="Nolan M."/>
            <person name="Sikorski J."/>
            <person name="Jando M."/>
            <person name="Lucas S."/>
            <person name="Lapidus A."/>
            <person name="Glavina Del Rio T."/>
            <person name="Chen F."/>
            <person name="Tice H."/>
            <person name="Pitluck S."/>
            <person name="Cheng J.F."/>
            <person name="Chertkov O."/>
            <person name="Sims D."/>
            <person name="Meincke L."/>
            <person name="Brettin T."/>
            <person name="Han C."/>
            <person name="Detter J.C."/>
            <person name="Bruce D."/>
            <person name="Goodwin L."/>
            <person name="Land M."/>
            <person name="Hauser L."/>
            <person name="Chang Y.J."/>
            <person name="Jeffries C.D."/>
            <person name="Ivanova N."/>
            <person name="Mavromatis K."/>
            <person name="Mikhailova N."/>
            <person name="Chen A."/>
            <person name="Palaniappan K."/>
            <person name="Chain P."/>
            <person name="Rohde M."/>
            <person name="Goker M."/>
            <person name="Bristow J."/>
            <person name="Eisen J.A."/>
            <person name="Markowitz V."/>
            <person name="Hugenholtz P."/>
            <person name="Kyrpides N.C."/>
            <person name="Klenk H.P."/>
        </authorList>
    </citation>
    <scope>NUCLEOTIDE SEQUENCE [LARGE SCALE GENOMIC DNA]</scope>
    <source>
        <strain evidence="3">ATCC 12428 / DSM 43021 / JCM 3005 / NI 9100</strain>
    </source>
</reference>
<dbReference type="STRING" id="479432.Sros_7008"/>
<dbReference type="HOGENOM" id="CLU_103066_3_2_11"/>
<accession>D2B8V2</accession>
<evidence type="ECO:0000313" key="3">
    <source>
        <dbReference type="Proteomes" id="UP000002029"/>
    </source>
</evidence>
<dbReference type="KEGG" id="sro:Sros_7008"/>
<proteinExistence type="predicted"/>
<evidence type="ECO:0000313" key="2">
    <source>
        <dbReference type="EMBL" id="ACZ89708.1"/>
    </source>
</evidence>
<organism evidence="2 3">
    <name type="scientific">Streptosporangium roseum (strain ATCC 12428 / DSM 43021 / JCM 3005 / KCTC 9067 / NCIMB 10171 / NRRL 2505 / NI 9100)</name>
    <dbReference type="NCBI Taxonomy" id="479432"/>
    <lineage>
        <taxon>Bacteria</taxon>
        <taxon>Bacillati</taxon>
        <taxon>Actinomycetota</taxon>
        <taxon>Actinomycetes</taxon>
        <taxon>Streptosporangiales</taxon>
        <taxon>Streptosporangiaceae</taxon>
        <taxon>Streptosporangium</taxon>
    </lineage>
</organism>
<keyword evidence="3" id="KW-1185">Reference proteome</keyword>
<dbReference type="OrthoDB" id="4227163at2"/>
<sequence>MTQTAPVRPYVRGEAEGDTLWFLGNLVTIKTTGAETRGRLTVAEFVNPPGFAAPLHRHLKEDELFYLLSGTARFRCDGEDLSAGPGDLVFLPVGLAHTFTVGPDEPLRVLQITTPSGFEDFAATVGEPARERRLPAPAPVDPTVLGHAAAQHAIEILGPPPEE</sequence>
<dbReference type="Pfam" id="PF07883">
    <property type="entry name" value="Cupin_2"/>
    <property type="match status" value="1"/>
</dbReference>
<dbReference type="Gene3D" id="2.60.120.10">
    <property type="entry name" value="Jelly Rolls"/>
    <property type="match status" value="1"/>
</dbReference>
<dbReference type="InterPro" id="IPR014710">
    <property type="entry name" value="RmlC-like_jellyroll"/>
</dbReference>